<proteinExistence type="predicted"/>
<evidence type="ECO:0008006" key="3">
    <source>
        <dbReference type="Google" id="ProtNLM"/>
    </source>
</evidence>
<evidence type="ECO:0000313" key="2">
    <source>
        <dbReference type="Ensembl" id="ENSPNYP00000000780.1"/>
    </source>
</evidence>
<feature type="region of interest" description="Disordered" evidence="1">
    <location>
        <begin position="1"/>
        <end position="65"/>
    </location>
</feature>
<name>A0A3B4ERX8_9CICH</name>
<protein>
    <recommendedName>
        <fullName evidence="3">Eukaryotic translation initiation factor 3 subunit C N-terminal domain-containing protein</fullName>
    </recommendedName>
</protein>
<sequence length="65" mass="7199">MSRFFATGSDSESEESSSADEITPKAPGATFKQSLLLSDDEEDTKRVVRSAKDKSLDKKIKLQFN</sequence>
<dbReference type="STRING" id="303518.ENSPNYP00000000780"/>
<feature type="compositionally biased region" description="Basic and acidic residues" evidence="1">
    <location>
        <begin position="43"/>
        <end position="65"/>
    </location>
</feature>
<dbReference type="Ensembl" id="ENSPNYT00000000795.1">
    <property type="protein sequence ID" value="ENSPNYP00000000780.1"/>
    <property type="gene ID" value="ENSPNYG00000000626.1"/>
</dbReference>
<dbReference type="AlphaFoldDB" id="A0A3B4ERX8"/>
<dbReference type="GeneTree" id="ENSGT00940000172659"/>
<organism evidence="2">
    <name type="scientific">Pundamilia nyererei</name>
    <dbReference type="NCBI Taxonomy" id="303518"/>
    <lineage>
        <taxon>Eukaryota</taxon>
        <taxon>Metazoa</taxon>
        <taxon>Chordata</taxon>
        <taxon>Craniata</taxon>
        <taxon>Vertebrata</taxon>
        <taxon>Euteleostomi</taxon>
        <taxon>Actinopterygii</taxon>
        <taxon>Neopterygii</taxon>
        <taxon>Teleostei</taxon>
        <taxon>Neoteleostei</taxon>
        <taxon>Acanthomorphata</taxon>
        <taxon>Ovalentaria</taxon>
        <taxon>Cichlomorphae</taxon>
        <taxon>Cichliformes</taxon>
        <taxon>Cichlidae</taxon>
        <taxon>African cichlids</taxon>
        <taxon>Pseudocrenilabrinae</taxon>
        <taxon>Haplochromini</taxon>
        <taxon>Pundamilia</taxon>
    </lineage>
</organism>
<evidence type="ECO:0000256" key="1">
    <source>
        <dbReference type="SAM" id="MobiDB-lite"/>
    </source>
</evidence>
<reference evidence="2" key="1">
    <citation type="submission" date="2023-09" db="UniProtKB">
        <authorList>
            <consortium name="Ensembl"/>
        </authorList>
    </citation>
    <scope>IDENTIFICATION</scope>
</reference>
<accession>A0A3B4ERX8</accession>